<reference evidence="2" key="1">
    <citation type="journal article" date="2020" name="mSystems">
        <title>Genome- and Community-Level Interaction Insights into Carbon Utilization and Element Cycling Functions of Hydrothermarchaeota in Hydrothermal Sediment.</title>
        <authorList>
            <person name="Zhou Z."/>
            <person name="Liu Y."/>
            <person name="Xu W."/>
            <person name="Pan J."/>
            <person name="Luo Z.H."/>
            <person name="Li M."/>
        </authorList>
    </citation>
    <scope>NUCLEOTIDE SEQUENCE [LARGE SCALE GENOMIC DNA]</scope>
    <source>
        <strain evidence="2">HyVt-237</strain>
    </source>
</reference>
<feature type="non-terminal residue" evidence="2">
    <location>
        <position position="1364"/>
    </location>
</feature>
<evidence type="ECO:0000313" key="2">
    <source>
        <dbReference type="EMBL" id="HDM90101.1"/>
    </source>
</evidence>
<accession>A0A7C0X934</accession>
<feature type="signal peptide" evidence="1">
    <location>
        <begin position="1"/>
        <end position="23"/>
    </location>
</feature>
<gene>
    <name evidence="2" type="ORF">ENG67_02705</name>
</gene>
<dbReference type="SUPFAM" id="SSF110296">
    <property type="entry name" value="Oligoxyloglucan reducing end-specific cellobiohydrolase"/>
    <property type="match status" value="1"/>
</dbReference>
<dbReference type="InterPro" id="IPR015943">
    <property type="entry name" value="WD40/YVTN_repeat-like_dom_sf"/>
</dbReference>
<proteinExistence type="predicted"/>
<comment type="caution">
    <text evidence="2">The sequence shown here is derived from an EMBL/GenBank/DDBJ whole genome shotgun (WGS) entry which is preliminary data.</text>
</comment>
<feature type="chain" id="PRO_5028212521" description="Fibronectin type-III domain-containing protein" evidence="1">
    <location>
        <begin position="24"/>
        <end position="1364"/>
    </location>
</feature>
<keyword evidence="1" id="KW-0732">Signal</keyword>
<organism evidence="2">
    <name type="scientific">candidate division WOR-3 bacterium</name>
    <dbReference type="NCBI Taxonomy" id="2052148"/>
    <lineage>
        <taxon>Bacteria</taxon>
        <taxon>Bacteria division WOR-3</taxon>
    </lineage>
</organism>
<dbReference type="Gene3D" id="2.130.10.10">
    <property type="entry name" value="YVTN repeat-like/Quinoprotein amine dehydrogenase"/>
    <property type="match status" value="1"/>
</dbReference>
<evidence type="ECO:0008006" key="3">
    <source>
        <dbReference type="Google" id="ProtNLM"/>
    </source>
</evidence>
<name>A0A7C0X934_UNCW3</name>
<dbReference type="InterPro" id="IPR013783">
    <property type="entry name" value="Ig-like_fold"/>
</dbReference>
<evidence type="ECO:0000256" key="1">
    <source>
        <dbReference type="SAM" id="SignalP"/>
    </source>
</evidence>
<dbReference type="EMBL" id="DRBW01000103">
    <property type="protein sequence ID" value="HDM90101.1"/>
    <property type="molecule type" value="Genomic_DNA"/>
</dbReference>
<sequence length="1364" mass="150598">MKLYKKLWGLCVMLALVGGEALAYEPGDTISVYTNSFPLIFQRDTVPRKALVRAVGNDFCVISRHSRDVLIGDLTAYNDTLFAATITPQNWDPLYYYVKFGDSKCWEHKEIPSEIDTNRSLSVYRIGTSNDLHYHKRIPYIATSHGLIRTGPDFHYVYRVFDIPMVDIAINPLTHDSILSGTEIIAATPNGVYRLLTRGPAVSTPADSERLGDLDGPIYAVAIDPLDTTHVLCGRGDGVYEWNGSSWSLLRETSRVKRILFDGDGNVYVATRSGLYKYNGNQWQEYFSGSVINDVACSGSLVLVGDSSGNAYLSTNSGEEWELWINGFEIYSNLNLRVLSCEITDLTLYVGTNVGVFKWGFADDHWINISDGIIDYIGDDKIDTILASAEDPFGTGRSVLDLLLDSLQVSSEELLDVDGDPHLLIMPVNLIVSRNIVDPYIVPVYGYFDPYDENPAAPHSNAREILVLNNSLWDTLDLGLLKSFLSYLVAQYICYSLDPVEGKALRAGLAMYGAGAIGFDVINGFIPGNQFSECSHGDGYYEFPLFSEPAYGGSRSPVVREFDRERMFLFTSYIKMRFGKEAVLSLLRDTLIGSQSVERMLAEAGYGGGLKEFYNEWVLANLLDYPDTGFYGGIYGYPDLDLPDFCPYFAESTQALGSIEGDVQNLGFNWGVLSGAAFPENLFFNGVDDGDFSALAVLFDEDGLPDTLLAMSLDSLNYGVLNIEGLGGSWDRCVAVITRYTDNSNGKYIIGDTSLPSVMPPARLSAESGHRGYIPLSWASPPVRDSLSYTYNVYRAIGHSGGPYDLIASNIVGRHYVDSSSVNDIPCYYVVTSVKNGRESGYSEEAMGISYSFPPPRYVSATGAIGGVLLKWQTPYDADAGNLIKIAKGEERRTLSGLTGYLVYRGDSSGVFSFLDSVLVDYYFDDGATLDTVRYYYYVVACYENPDGVSPAVDTVSAVPRSGSGGTYYKHMVTINTGDLWNYTTDFGAMGGEGNSGFLGYTWPGGVGLNNYYLWLSYIWAGAMIAGEPHVTWHDYVFPEWGPGPDPVSVESRGDALQITTHFNDCASFNSYNADGSHLGLEMTMRALSWNEPVLRNCIAWELDIIYHPSECDIPGAGDSLMDFYVAFLFDADVSGADFSDPHIDDLVDYDGWDGEDTQTDEVDSITLNPDGTYETVPDGVPDEFLIFGDEPDEHTLNGDTLIVSRNAGYMYDWDNPVTPENDVGENGRSQGYMGLSLIYAPPSPSDSTWVEDGDTLRMVLPAAMAWWDWENDPPGDLDQYQYMQGTHPSMMGYRFMPNPLSVNTGPFDYRILLSVGPITLRAGERKTIVLGSAVGQGLNGGYDYVYRNGEWVPGLRHFLDYLV</sequence>
<protein>
    <recommendedName>
        <fullName evidence="3">Fibronectin type-III domain-containing protein</fullName>
    </recommendedName>
</protein>
<dbReference type="Proteomes" id="UP000885931">
    <property type="component" value="Unassembled WGS sequence"/>
</dbReference>
<dbReference type="Gene3D" id="2.60.40.10">
    <property type="entry name" value="Immunoglobulins"/>
    <property type="match status" value="1"/>
</dbReference>